<accession>A0AAV4VHL9</accession>
<keyword evidence="2" id="KW-1185">Reference proteome</keyword>
<reference evidence="1 2" key="1">
    <citation type="submission" date="2021-06" db="EMBL/GenBank/DDBJ databases">
        <title>Caerostris darwini draft genome.</title>
        <authorList>
            <person name="Kono N."/>
            <person name="Arakawa K."/>
        </authorList>
    </citation>
    <scope>NUCLEOTIDE SEQUENCE [LARGE SCALE GENOMIC DNA]</scope>
</reference>
<dbReference type="AlphaFoldDB" id="A0AAV4VHL9"/>
<gene>
    <name evidence="1" type="ORF">CDAR_121281</name>
</gene>
<organism evidence="1 2">
    <name type="scientific">Caerostris darwini</name>
    <dbReference type="NCBI Taxonomy" id="1538125"/>
    <lineage>
        <taxon>Eukaryota</taxon>
        <taxon>Metazoa</taxon>
        <taxon>Ecdysozoa</taxon>
        <taxon>Arthropoda</taxon>
        <taxon>Chelicerata</taxon>
        <taxon>Arachnida</taxon>
        <taxon>Araneae</taxon>
        <taxon>Araneomorphae</taxon>
        <taxon>Entelegynae</taxon>
        <taxon>Araneoidea</taxon>
        <taxon>Araneidae</taxon>
        <taxon>Caerostris</taxon>
    </lineage>
</organism>
<name>A0AAV4VHL9_9ARAC</name>
<sequence length="87" mass="10022">MQIGNDLCITKIEALQVKNYYDYYYYGACQLPKGPNPTSINTKGKFYNLGDITPKNAKDNNFQTHSKKCCRKVICCHCHLLPFHFTP</sequence>
<dbReference type="Proteomes" id="UP001054837">
    <property type="component" value="Unassembled WGS sequence"/>
</dbReference>
<protein>
    <submittedName>
        <fullName evidence="1">Uncharacterized protein</fullName>
    </submittedName>
</protein>
<proteinExistence type="predicted"/>
<evidence type="ECO:0000313" key="2">
    <source>
        <dbReference type="Proteomes" id="UP001054837"/>
    </source>
</evidence>
<comment type="caution">
    <text evidence="1">The sequence shown here is derived from an EMBL/GenBank/DDBJ whole genome shotgun (WGS) entry which is preliminary data.</text>
</comment>
<dbReference type="EMBL" id="BPLQ01013033">
    <property type="protein sequence ID" value="GIY69329.1"/>
    <property type="molecule type" value="Genomic_DNA"/>
</dbReference>
<evidence type="ECO:0000313" key="1">
    <source>
        <dbReference type="EMBL" id="GIY69329.1"/>
    </source>
</evidence>